<feature type="region of interest" description="Disordered" evidence="1">
    <location>
        <begin position="1"/>
        <end position="21"/>
    </location>
</feature>
<organism evidence="2 3">
    <name type="scientific">Catenuloplanes indicus</name>
    <dbReference type="NCBI Taxonomy" id="137267"/>
    <lineage>
        <taxon>Bacteria</taxon>
        <taxon>Bacillati</taxon>
        <taxon>Actinomycetota</taxon>
        <taxon>Actinomycetes</taxon>
        <taxon>Micromonosporales</taxon>
        <taxon>Micromonosporaceae</taxon>
        <taxon>Catenuloplanes</taxon>
    </lineage>
</organism>
<evidence type="ECO:0000313" key="2">
    <source>
        <dbReference type="EMBL" id="MDQ0363605.1"/>
    </source>
</evidence>
<protein>
    <submittedName>
        <fullName evidence="2">Uncharacterized protein</fullName>
    </submittedName>
</protein>
<reference evidence="2 3" key="1">
    <citation type="submission" date="2023-07" db="EMBL/GenBank/DDBJ databases">
        <title>Sequencing the genomes of 1000 actinobacteria strains.</title>
        <authorList>
            <person name="Klenk H.-P."/>
        </authorList>
    </citation>
    <scope>NUCLEOTIDE SEQUENCE [LARGE SCALE GENOMIC DNA]</scope>
    <source>
        <strain evidence="2 3">DSM 44709</strain>
    </source>
</reference>
<accession>A0AAE3VTY1</accession>
<dbReference type="Proteomes" id="UP001240236">
    <property type="component" value="Unassembled WGS sequence"/>
</dbReference>
<name>A0AAE3VTY1_9ACTN</name>
<dbReference type="AlphaFoldDB" id="A0AAE3VTY1"/>
<evidence type="ECO:0000313" key="3">
    <source>
        <dbReference type="Proteomes" id="UP001240236"/>
    </source>
</evidence>
<dbReference type="EMBL" id="JAUSUZ010000001">
    <property type="protein sequence ID" value="MDQ0363605.1"/>
    <property type="molecule type" value="Genomic_DNA"/>
</dbReference>
<sequence>MPGVTPSGSSSGGVRAGPAVLDLGRHRLTLVGTDDA</sequence>
<comment type="caution">
    <text evidence="2">The sequence shown here is derived from an EMBL/GenBank/DDBJ whole genome shotgun (WGS) entry which is preliminary data.</text>
</comment>
<gene>
    <name evidence="2" type="ORF">J2S42_000274</name>
</gene>
<proteinExistence type="predicted"/>
<evidence type="ECO:0000256" key="1">
    <source>
        <dbReference type="SAM" id="MobiDB-lite"/>
    </source>
</evidence>
<keyword evidence="3" id="KW-1185">Reference proteome</keyword>